<sequence>MNSTAKRKKHTPAIDFRCTSAILGRDSLHCQTETGPDPDPKPKN</sequence>
<dbReference type="PATRIC" id="fig|595434.4.peg.4614"/>
<dbReference type="EMBL" id="LECT01000041">
    <property type="protein sequence ID" value="KLU03095.1"/>
    <property type="molecule type" value="Genomic_DNA"/>
</dbReference>
<gene>
    <name evidence="1" type="ORF">RISK_004861</name>
</gene>
<dbReference type="STRING" id="595434.RISK_004861"/>
<reference evidence="1" key="1">
    <citation type="submission" date="2015-05" db="EMBL/GenBank/DDBJ databases">
        <title>Permanent draft genome of Rhodopirellula islandicus K833.</title>
        <authorList>
            <person name="Kizina J."/>
            <person name="Richter M."/>
            <person name="Glockner F.O."/>
            <person name="Harder J."/>
        </authorList>
    </citation>
    <scope>NUCLEOTIDE SEQUENCE [LARGE SCALE GENOMIC DNA]</scope>
    <source>
        <strain evidence="1">K833</strain>
    </source>
</reference>
<evidence type="ECO:0000313" key="1">
    <source>
        <dbReference type="EMBL" id="KLU03095.1"/>
    </source>
</evidence>
<comment type="caution">
    <text evidence="1">The sequence shown here is derived from an EMBL/GenBank/DDBJ whole genome shotgun (WGS) entry which is preliminary data.</text>
</comment>
<dbReference type="AlphaFoldDB" id="A0A0J1B8E6"/>
<keyword evidence="2" id="KW-1185">Reference proteome</keyword>
<protein>
    <submittedName>
        <fullName evidence="1">Uncharacterized protein</fullName>
    </submittedName>
</protein>
<proteinExistence type="predicted"/>
<dbReference type="Proteomes" id="UP000036367">
    <property type="component" value="Unassembled WGS sequence"/>
</dbReference>
<name>A0A0J1B8E6_RHOIS</name>
<evidence type="ECO:0000313" key="2">
    <source>
        <dbReference type="Proteomes" id="UP000036367"/>
    </source>
</evidence>
<accession>A0A0J1B8E6</accession>
<organism evidence="1 2">
    <name type="scientific">Rhodopirellula islandica</name>
    <dbReference type="NCBI Taxonomy" id="595434"/>
    <lineage>
        <taxon>Bacteria</taxon>
        <taxon>Pseudomonadati</taxon>
        <taxon>Planctomycetota</taxon>
        <taxon>Planctomycetia</taxon>
        <taxon>Pirellulales</taxon>
        <taxon>Pirellulaceae</taxon>
        <taxon>Rhodopirellula</taxon>
    </lineage>
</organism>